<name>X1VMW8_9ZZZZ</name>
<dbReference type="InterPro" id="IPR028098">
    <property type="entry name" value="Glyco_trans_4-like_N"/>
</dbReference>
<accession>X1VMW8</accession>
<sequence length="207" mass="24265">MKKMKIALVYDAIYPYIKGGGEKRFYEIGKRLAKKGHQVHLYGMKLWEGANVVKQNEMYLHGICKGKKLYTKEGRRSILQAICFGFNSMKLIREDFDVIDCCGFPYFSLFSCKLISLIKRKKLFSTWYEVWGKNYWYEYIGWKGYLGYIIEKLAVLMPDKIISISKHTTHKLKNELNSKKPIYTVLNGIEFDLITKIKPAKEKSDDI</sequence>
<dbReference type="SUPFAM" id="SSF53756">
    <property type="entry name" value="UDP-Glycosyltransferase/glycogen phosphorylase"/>
    <property type="match status" value="1"/>
</dbReference>
<dbReference type="EMBL" id="BARW01036382">
    <property type="protein sequence ID" value="GAJ17491.1"/>
    <property type="molecule type" value="Genomic_DNA"/>
</dbReference>
<comment type="caution">
    <text evidence="2">The sequence shown here is derived from an EMBL/GenBank/DDBJ whole genome shotgun (WGS) entry which is preliminary data.</text>
</comment>
<evidence type="ECO:0000313" key="2">
    <source>
        <dbReference type="EMBL" id="GAJ17491.1"/>
    </source>
</evidence>
<proteinExistence type="predicted"/>
<gene>
    <name evidence="2" type="ORF">S12H4_56482</name>
</gene>
<dbReference type="Pfam" id="PF13439">
    <property type="entry name" value="Glyco_transf_4"/>
    <property type="match status" value="1"/>
</dbReference>
<reference evidence="2" key="1">
    <citation type="journal article" date="2014" name="Front. Microbiol.">
        <title>High frequency of phylogenetically diverse reductive dehalogenase-homologous genes in deep subseafloor sedimentary metagenomes.</title>
        <authorList>
            <person name="Kawai M."/>
            <person name="Futagami T."/>
            <person name="Toyoda A."/>
            <person name="Takaki Y."/>
            <person name="Nishi S."/>
            <person name="Hori S."/>
            <person name="Arai W."/>
            <person name="Tsubouchi T."/>
            <person name="Morono Y."/>
            <person name="Uchiyama I."/>
            <person name="Ito T."/>
            <person name="Fujiyama A."/>
            <person name="Inagaki F."/>
            <person name="Takami H."/>
        </authorList>
    </citation>
    <scope>NUCLEOTIDE SEQUENCE</scope>
    <source>
        <strain evidence="2">Expedition CK06-06</strain>
    </source>
</reference>
<dbReference type="AlphaFoldDB" id="X1VMW8"/>
<feature type="non-terminal residue" evidence="2">
    <location>
        <position position="207"/>
    </location>
</feature>
<evidence type="ECO:0000259" key="1">
    <source>
        <dbReference type="Pfam" id="PF13439"/>
    </source>
</evidence>
<protein>
    <recommendedName>
        <fullName evidence="1">Glycosyltransferase subfamily 4-like N-terminal domain-containing protein</fullName>
    </recommendedName>
</protein>
<dbReference type="Gene3D" id="3.40.50.2000">
    <property type="entry name" value="Glycogen Phosphorylase B"/>
    <property type="match status" value="1"/>
</dbReference>
<organism evidence="2">
    <name type="scientific">marine sediment metagenome</name>
    <dbReference type="NCBI Taxonomy" id="412755"/>
    <lineage>
        <taxon>unclassified sequences</taxon>
        <taxon>metagenomes</taxon>
        <taxon>ecological metagenomes</taxon>
    </lineage>
</organism>
<feature type="domain" description="Glycosyltransferase subfamily 4-like N-terminal" evidence="1">
    <location>
        <begin position="19"/>
        <end position="191"/>
    </location>
</feature>